<name>A0ABY3WBS6_9MICC</name>
<dbReference type="Proteomes" id="UP000829069">
    <property type="component" value="Plasmid p1"/>
</dbReference>
<gene>
    <name evidence="1" type="ORF">MNQ99_18255</name>
</gene>
<sequence>MSSGAHPVLAAAADAASAAYRDVRSKHSREELAETVFDGADGTPSMFVDVVVEQAIIEAATSLGVNVLSEERGWVDVGSAVTLVVDPVDGSANAAAGVPLSCFSAALAVDGRFTEALTSWLHTDERWWASSTSSAYRTSGRREINGAAVSLLRPHARNQAAWGRVAGAAARVRVLGCSTLDAVFVATGASDAFVDAGSDTHRLMDLAAAAVLVPASGGAMVDAFGRPFEFDPDLTRRWSGVVAATPELAETLCELISGGIDPAAEE</sequence>
<protein>
    <recommendedName>
        <fullName evidence="3">Inositol-phosphate phosphatase</fullName>
    </recommendedName>
</protein>
<dbReference type="SUPFAM" id="SSF56655">
    <property type="entry name" value="Carbohydrate phosphatase"/>
    <property type="match status" value="1"/>
</dbReference>
<dbReference type="Gene3D" id="3.30.540.10">
    <property type="entry name" value="Fructose-1,6-Bisphosphatase, subunit A, domain 1"/>
    <property type="match status" value="1"/>
</dbReference>
<geneLocation type="plasmid" evidence="1 2">
    <name>p1</name>
</geneLocation>
<organism evidence="1 2">
    <name type="scientific">Arthrobacter sulfonylureivorans</name>
    <dbReference type="NCBI Taxonomy" id="2486855"/>
    <lineage>
        <taxon>Bacteria</taxon>
        <taxon>Bacillati</taxon>
        <taxon>Actinomycetota</taxon>
        <taxon>Actinomycetes</taxon>
        <taxon>Micrococcales</taxon>
        <taxon>Micrococcaceae</taxon>
        <taxon>Arthrobacter</taxon>
    </lineage>
</organism>
<proteinExistence type="predicted"/>
<dbReference type="Pfam" id="PF00459">
    <property type="entry name" value="Inositol_P"/>
    <property type="match status" value="1"/>
</dbReference>
<dbReference type="PANTHER" id="PTHR20854:SF4">
    <property type="entry name" value="INOSITOL-1-MONOPHOSPHATASE-RELATED"/>
    <property type="match status" value="1"/>
</dbReference>
<reference evidence="1 2" key="1">
    <citation type="submission" date="2022-03" db="EMBL/GenBank/DDBJ databases">
        <title>Isotopic signatures of nitrous oxide derived from detoxification processes.</title>
        <authorList>
            <person name="Behrendt U."/>
            <person name="Buchen C."/>
            <person name="Well R."/>
            <person name="Ulrich A."/>
            <person name="Rohe L."/>
            <person name="Kolb S."/>
            <person name="Schloter M."/>
            <person name="Horn M.A."/>
            <person name="Augustin J."/>
        </authorList>
    </citation>
    <scope>NUCLEOTIDE SEQUENCE [LARGE SCALE GENOMIC DNA]</scope>
    <source>
        <strain evidence="1 2">S4-C24</strain>
        <plasmid evidence="1 2">p1</plasmid>
    </source>
</reference>
<evidence type="ECO:0000313" key="1">
    <source>
        <dbReference type="EMBL" id="UNK47819.1"/>
    </source>
</evidence>
<dbReference type="RefSeq" id="WP_241915518.1">
    <property type="nucleotide sequence ID" value="NZ_CP093327.1"/>
</dbReference>
<dbReference type="PANTHER" id="PTHR20854">
    <property type="entry name" value="INOSITOL MONOPHOSPHATASE"/>
    <property type="match status" value="1"/>
</dbReference>
<dbReference type="EMBL" id="CP093327">
    <property type="protein sequence ID" value="UNK47819.1"/>
    <property type="molecule type" value="Genomic_DNA"/>
</dbReference>
<dbReference type="InterPro" id="IPR000760">
    <property type="entry name" value="Inositol_monophosphatase-like"/>
</dbReference>
<accession>A0ABY3WBS6</accession>
<dbReference type="PRINTS" id="PR00377">
    <property type="entry name" value="IMPHPHTASES"/>
</dbReference>
<evidence type="ECO:0008006" key="3">
    <source>
        <dbReference type="Google" id="ProtNLM"/>
    </source>
</evidence>
<keyword evidence="1" id="KW-0614">Plasmid</keyword>
<evidence type="ECO:0000313" key="2">
    <source>
        <dbReference type="Proteomes" id="UP000829069"/>
    </source>
</evidence>
<keyword evidence="2" id="KW-1185">Reference proteome</keyword>
<dbReference type="Gene3D" id="3.40.190.80">
    <property type="match status" value="1"/>
</dbReference>